<accession>A0AAV2K6I8</accession>
<name>A0AAV2K6I8_KNICA</name>
<dbReference type="Proteomes" id="UP001497482">
    <property type="component" value="Chromosome 16"/>
</dbReference>
<protein>
    <submittedName>
        <fullName evidence="2">Uncharacterized protein</fullName>
    </submittedName>
</protein>
<evidence type="ECO:0000313" key="3">
    <source>
        <dbReference type="Proteomes" id="UP001497482"/>
    </source>
</evidence>
<evidence type="ECO:0000313" key="2">
    <source>
        <dbReference type="EMBL" id="CAL1584063.1"/>
    </source>
</evidence>
<organism evidence="2 3">
    <name type="scientific">Knipowitschia caucasica</name>
    <name type="common">Caucasian dwarf goby</name>
    <name type="synonym">Pomatoschistus caucasicus</name>
    <dbReference type="NCBI Taxonomy" id="637954"/>
    <lineage>
        <taxon>Eukaryota</taxon>
        <taxon>Metazoa</taxon>
        <taxon>Chordata</taxon>
        <taxon>Craniata</taxon>
        <taxon>Vertebrata</taxon>
        <taxon>Euteleostomi</taxon>
        <taxon>Actinopterygii</taxon>
        <taxon>Neopterygii</taxon>
        <taxon>Teleostei</taxon>
        <taxon>Neoteleostei</taxon>
        <taxon>Acanthomorphata</taxon>
        <taxon>Gobiaria</taxon>
        <taxon>Gobiiformes</taxon>
        <taxon>Gobioidei</taxon>
        <taxon>Gobiidae</taxon>
        <taxon>Gobiinae</taxon>
        <taxon>Knipowitschia</taxon>
    </lineage>
</organism>
<dbReference type="InterPro" id="IPR026983">
    <property type="entry name" value="DHC"/>
</dbReference>
<dbReference type="PANTHER" id="PTHR22878">
    <property type="entry name" value="DYNEIN HEAVY CHAIN 6, AXONEMAL-LIKE-RELATED"/>
    <property type="match status" value="1"/>
</dbReference>
<dbReference type="EMBL" id="OZ035838">
    <property type="protein sequence ID" value="CAL1584063.1"/>
    <property type="molecule type" value="Genomic_DNA"/>
</dbReference>
<keyword evidence="3" id="KW-1185">Reference proteome</keyword>
<dbReference type="AlphaFoldDB" id="A0AAV2K6I8"/>
<feature type="compositionally biased region" description="Polar residues" evidence="1">
    <location>
        <begin position="106"/>
        <end position="134"/>
    </location>
</feature>
<feature type="region of interest" description="Disordered" evidence="1">
    <location>
        <begin position="88"/>
        <end position="148"/>
    </location>
</feature>
<dbReference type="PANTHER" id="PTHR22878:SF71">
    <property type="entry name" value="DYNEIN, AXONEMAL, HEAVY CHAIN 3"/>
    <property type="match status" value="1"/>
</dbReference>
<sequence>MVTDRSQASVGGFSSPCVGQCFLFVYDRSLTMSETRGNIVPPLLPYRCNQEEDLLQRNCLYPPILLLSCRTQGIPYKEILDQRHRSPSQIIGSNYNPRAHDFNLTKLPTRQTPSYSSSRVQGRTTRRSGPSATSKEAPRVRPLSPTEQREIMIRQENKHKSPEPTHTDLQRYEYYIQSIPCSVLPPEPAQQTQHIVSLSRSPLTVDKHRKNMQQLQKNLEDEVKQHYVYELKRSMVDYILMDQAERQRLSISSIPEHFPLRVIQAPVPWGQSYRETRQWHQKHLFTHSLITLLLQSAWATRFSSLRFVPVQELSSAGLPLPPSEFVELIQKQCKRTCEELLKQWLPHCAWVCRQCEELWLPHVLSEKQTSSGLTEELFGAVAALMSLQLRSLVSSSLHDLLSFFSTHQEGNDFGPVLQDLQYTQPQVLLVKLMLEGSHIRFEPSLDQCWLSIHQAFMEVIQSSKDIPRVESVLFPILELPHLLTVRPDESWVTDILQEAREIFDKNSVGPEKYLNSYHKYSDLLDERAKCDITAFLTEKHSLEGFAKKIQSIKVTWRKIVSMRVAVPLSMFCLDAGPLNEDLCERTERLQDLLVTFLVDENRELNNNAGLTPVRLPCVRLPVCVCPVCVCPVCVCPVYVCPVCVCPVCVCPVCVCPLCVCPMYVCPVYVCPVCVCPVCVCPLCVCPVCVCPVCVCPVYVCPVCVCPVCVCPVYVCPVCVCPVCVCPVCVCPVCVSPVCVCPGCVCPVCVCPVCVCPVCVCPLCVCPVCVCPVCVCPVYVCPVCVCPVCVCPVCICPVCVSPVCVCPVCVCPVCVCPVCVCPVCVCPVCVCPVCVCPVCRICQRYQDISDTMRGFPSSKQELEHLENFIKETSDVTVYKLLEEVDEAKSRLYFLMDHATLSPEDVRLNSSVFWWPTDIKAELDLSRTRLLDMRDQAEQADQAECQEEDHFL</sequence>
<evidence type="ECO:0000256" key="1">
    <source>
        <dbReference type="SAM" id="MobiDB-lite"/>
    </source>
</evidence>
<dbReference type="GO" id="GO:0030286">
    <property type="term" value="C:dynein complex"/>
    <property type="evidence" value="ECO:0007669"/>
    <property type="project" value="InterPro"/>
</dbReference>
<dbReference type="GO" id="GO:0051959">
    <property type="term" value="F:dynein light intermediate chain binding"/>
    <property type="evidence" value="ECO:0007669"/>
    <property type="project" value="InterPro"/>
</dbReference>
<proteinExistence type="predicted"/>
<gene>
    <name evidence="2" type="ORF">KC01_LOCUS14452</name>
</gene>
<dbReference type="GO" id="GO:0007018">
    <property type="term" value="P:microtubule-based movement"/>
    <property type="evidence" value="ECO:0007669"/>
    <property type="project" value="InterPro"/>
</dbReference>
<dbReference type="GO" id="GO:0045505">
    <property type="term" value="F:dynein intermediate chain binding"/>
    <property type="evidence" value="ECO:0007669"/>
    <property type="project" value="InterPro"/>
</dbReference>
<reference evidence="2 3" key="1">
    <citation type="submission" date="2024-04" db="EMBL/GenBank/DDBJ databases">
        <authorList>
            <person name="Waldvogel A.-M."/>
            <person name="Schoenle A."/>
        </authorList>
    </citation>
    <scope>NUCLEOTIDE SEQUENCE [LARGE SCALE GENOMIC DNA]</scope>
</reference>